<name>A0ACB8SXV9_9AGAM</name>
<organism evidence="1 2">
    <name type="scientific">Artomyces pyxidatus</name>
    <dbReference type="NCBI Taxonomy" id="48021"/>
    <lineage>
        <taxon>Eukaryota</taxon>
        <taxon>Fungi</taxon>
        <taxon>Dikarya</taxon>
        <taxon>Basidiomycota</taxon>
        <taxon>Agaricomycotina</taxon>
        <taxon>Agaricomycetes</taxon>
        <taxon>Russulales</taxon>
        <taxon>Auriscalpiaceae</taxon>
        <taxon>Artomyces</taxon>
    </lineage>
</organism>
<evidence type="ECO:0000313" key="2">
    <source>
        <dbReference type="Proteomes" id="UP000814140"/>
    </source>
</evidence>
<sequence>MTCAVHDLVERQETIPASSQAWPSGEDVNPFISHIPTRDPFPSILQGHPGIGTSPSISVTPLAEICYREDAVANIRPMSSVTGRESDYFSKCAGCVDRFQRRGRVFCRLRRCSSVRHT</sequence>
<comment type="caution">
    <text evidence="1">The sequence shown here is derived from an EMBL/GenBank/DDBJ whole genome shotgun (WGS) entry which is preliminary data.</text>
</comment>
<dbReference type="Proteomes" id="UP000814140">
    <property type="component" value="Unassembled WGS sequence"/>
</dbReference>
<accession>A0ACB8SXV9</accession>
<proteinExistence type="predicted"/>
<protein>
    <submittedName>
        <fullName evidence="1">Uncharacterized protein</fullName>
    </submittedName>
</protein>
<reference evidence="1" key="1">
    <citation type="submission" date="2021-03" db="EMBL/GenBank/DDBJ databases">
        <authorList>
            <consortium name="DOE Joint Genome Institute"/>
            <person name="Ahrendt S."/>
            <person name="Looney B.P."/>
            <person name="Miyauchi S."/>
            <person name="Morin E."/>
            <person name="Drula E."/>
            <person name="Courty P.E."/>
            <person name="Chicoki N."/>
            <person name="Fauchery L."/>
            <person name="Kohler A."/>
            <person name="Kuo A."/>
            <person name="Labutti K."/>
            <person name="Pangilinan J."/>
            <person name="Lipzen A."/>
            <person name="Riley R."/>
            <person name="Andreopoulos W."/>
            <person name="He G."/>
            <person name="Johnson J."/>
            <person name="Barry K.W."/>
            <person name="Grigoriev I.V."/>
            <person name="Nagy L."/>
            <person name="Hibbett D."/>
            <person name="Henrissat B."/>
            <person name="Matheny P.B."/>
            <person name="Labbe J."/>
            <person name="Martin F."/>
        </authorList>
    </citation>
    <scope>NUCLEOTIDE SEQUENCE</scope>
    <source>
        <strain evidence="1">HHB10654</strain>
    </source>
</reference>
<keyword evidence="2" id="KW-1185">Reference proteome</keyword>
<gene>
    <name evidence="1" type="ORF">BV25DRAFT_1826551</name>
</gene>
<dbReference type="EMBL" id="MU277212">
    <property type="protein sequence ID" value="KAI0061419.1"/>
    <property type="molecule type" value="Genomic_DNA"/>
</dbReference>
<reference evidence="1" key="2">
    <citation type="journal article" date="2022" name="New Phytol.">
        <title>Evolutionary transition to the ectomycorrhizal habit in the genomes of a hyperdiverse lineage of mushroom-forming fungi.</title>
        <authorList>
            <person name="Looney B."/>
            <person name="Miyauchi S."/>
            <person name="Morin E."/>
            <person name="Drula E."/>
            <person name="Courty P.E."/>
            <person name="Kohler A."/>
            <person name="Kuo A."/>
            <person name="LaButti K."/>
            <person name="Pangilinan J."/>
            <person name="Lipzen A."/>
            <person name="Riley R."/>
            <person name="Andreopoulos W."/>
            <person name="He G."/>
            <person name="Johnson J."/>
            <person name="Nolan M."/>
            <person name="Tritt A."/>
            <person name="Barry K.W."/>
            <person name="Grigoriev I.V."/>
            <person name="Nagy L.G."/>
            <person name="Hibbett D."/>
            <person name="Henrissat B."/>
            <person name="Matheny P.B."/>
            <person name="Labbe J."/>
            <person name="Martin F.M."/>
        </authorList>
    </citation>
    <scope>NUCLEOTIDE SEQUENCE</scope>
    <source>
        <strain evidence="1">HHB10654</strain>
    </source>
</reference>
<evidence type="ECO:0000313" key="1">
    <source>
        <dbReference type="EMBL" id="KAI0061419.1"/>
    </source>
</evidence>